<evidence type="ECO:0000256" key="1">
    <source>
        <dbReference type="SAM" id="Phobius"/>
    </source>
</evidence>
<keyword evidence="1" id="KW-0812">Transmembrane</keyword>
<dbReference type="EMBL" id="JADQDM010000003">
    <property type="protein sequence ID" value="MBF9221216.1"/>
    <property type="molecule type" value="Genomic_DNA"/>
</dbReference>
<feature type="transmembrane region" description="Helical" evidence="1">
    <location>
        <begin position="301"/>
        <end position="323"/>
    </location>
</feature>
<feature type="transmembrane region" description="Helical" evidence="1">
    <location>
        <begin position="43"/>
        <end position="66"/>
    </location>
</feature>
<feature type="domain" description="Acyltransferase 3" evidence="2">
    <location>
        <begin position="15"/>
        <end position="350"/>
    </location>
</feature>
<feature type="transmembrane region" description="Helical" evidence="1">
    <location>
        <begin position="12"/>
        <end position="31"/>
    </location>
</feature>
<keyword evidence="3" id="KW-0808">Transferase</keyword>
<accession>A0ABS0I2P4</accession>
<proteinExistence type="predicted"/>
<dbReference type="PANTHER" id="PTHR23028:SF134">
    <property type="entry name" value="PUTATIVE (AFU_ORTHOLOGUE AFUA_4G08520)-RELATED"/>
    <property type="match status" value="1"/>
</dbReference>
<dbReference type="InterPro" id="IPR050879">
    <property type="entry name" value="Acyltransferase_3"/>
</dbReference>
<dbReference type="GO" id="GO:0016746">
    <property type="term" value="F:acyltransferase activity"/>
    <property type="evidence" value="ECO:0007669"/>
    <property type="project" value="UniProtKB-KW"/>
</dbReference>
<keyword evidence="4" id="KW-1185">Reference proteome</keyword>
<sequence>MQPTPLPTKPHYPILDGLRGVAALMVVAFHLCEAHATSHLDQVINHGYLAVDFFFLLSGFVIGYAYDDRWGRLTVGGFFKRRLVRLQPMVVLGMVIGAAMYYFQASALFPIIGQTPVWKMLLVMLIGCFMVPVPVSLDLRGWHETFPLNGPGWSLFFEYVANVLYATVVRRFSNVALGILVVLAAGALLHLGLTSPQGDVIGGWSLEPVQLHIGFARMAYPFFAGLLLFRLARLRPVPQAFWWCSLAVVVVLAMPRIGSPTQLWQNGLYDALCIIFVFPAIIFFGASGAVRSGAAQRLCRFLGDISYPIYITHYPLIYTYTAWVATHKVSLREGLPVAALVYLAAVALAVGCLKFYDEPVREWLRKRALKVNGGSEVKAEKVALATKQP</sequence>
<gene>
    <name evidence="3" type="ORF">I2H31_08875</name>
</gene>
<dbReference type="Pfam" id="PF01757">
    <property type="entry name" value="Acyl_transf_3"/>
    <property type="match status" value="1"/>
</dbReference>
<keyword evidence="1" id="KW-0472">Membrane</keyword>
<feature type="transmembrane region" description="Helical" evidence="1">
    <location>
        <begin position="150"/>
        <end position="168"/>
    </location>
</feature>
<feature type="transmembrane region" description="Helical" evidence="1">
    <location>
        <begin position="175"/>
        <end position="193"/>
    </location>
</feature>
<dbReference type="InterPro" id="IPR002656">
    <property type="entry name" value="Acyl_transf_3_dom"/>
</dbReference>
<evidence type="ECO:0000313" key="4">
    <source>
        <dbReference type="Proteomes" id="UP000618931"/>
    </source>
</evidence>
<dbReference type="Proteomes" id="UP000618931">
    <property type="component" value="Unassembled WGS sequence"/>
</dbReference>
<feature type="transmembrane region" description="Helical" evidence="1">
    <location>
        <begin position="240"/>
        <end position="257"/>
    </location>
</feature>
<reference evidence="3 4" key="1">
    <citation type="submission" date="2020-11" db="EMBL/GenBank/DDBJ databases">
        <authorList>
            <person name="Kim M.K."/>
        </authorList>
    </citation>
    <scope>NUCLEOTIDE SEQUENCE [LARGE SCALE GENOMIC DNA]</scope>
    <source>
        <strain evidence="3 4">BT662</strain>
    </source>
</reference>
<keyword evidence="1" id="KW-1133">Transmembrane helix</keyword>
<feature type="transmembrane region" description="Helical" evidence="1">
    <location>
        <begin position="213"/>
        <end position="233"/>
    </location>
</feature>
<feature type="transmembrane region" description="Helical" evidence="1">
    <location>
        <begin position="86"/>
        <end position="105"/>
    </location>
</feature>
<keyword evidence="3" id="KW-0012">Acyltransferase</keyword>
<evidence type="ECO:0000259" key="2">
    <source>
        <dbReference type="Pfam" id="PF01757"/>
    </source>
</evidence>
<feature type="transmembrane region" description="Helical" evidence="1">
    <location>
        <begin position="335"/>
        <end position="356"/>
    </location>
</feature>
<dbReference type="PANTHER" id="PTHR23028">
    <property type="entry name" value="ACETYLTRANSFERASE"/>
    <property type="match status" value="1"/>
</dbReference>
<name>A0ABS0I2P4_9BACT</name>
<feature type="transmembrane region" description="Helical" evidence="1">
    <location>
        <begin position="117"/>
        <end position="135"/>
    </location>
</feature>
<evidence type="ECO:0000313" key="3">
    <source>
        <dbReference type="EMBL" id="MBF9221216.1"/>
    </source>
</evidence>
<dbReference type="RefSeq" id="WP_196292668.1">
    <property type="nucleotide sequence ID" value="NZ_JADQDM010000003.1"/>
</dbReference>
<feature type="transmembrane region" description="Helical" evidence="1">
    <location>
        <begin position="269"/>
        <end position="289"/>
    </location>
</feature>
<protein>
    <submittedName>
        <fullName evidence="3">Acyltransferase</fullName>
    </submittedName>
</protein>
<comment type="caution">
    <text evidence="3">The sequence shown here is derived from an EMBL/GenBank/DDBJ whole genome shotgun (WGS) entry which is preliminary data.</text>
</comment>
<organism evidence="3 4">
    <name type="scientific">Hymenobacter ruricola</name>
    <dbReference type="NCBI Taxonomy" id="2791023"/>
    <lineage>
        <taxon>Bacteria</taxon>
        <taxon>Pseudomonadati</taxon>
        <taxon>Bacteroidota</taxon>
        <taxon>Cytophagia</taxon>
        <taxon>Cytophagales</taxon>
        <taxon>Hymenobacteraceae</taxon>
        <taxon>Hymenobacter</taxon>
    </lineage>
</organism>